<dbReference type="SUPFAM" id="SSF101898">
    <property type="entry name" value="NHL repeat"/>
    <property type="match status" value="1"/>
</dbReference>
<dbReference type="Proteomes" id="UP000320216">
    <property type="component" value="Chromosome"/>
</dbReference>
<feature type="transmembrane region" description="Helical" evidence="1">
    <location>
        <begin position="804"/>
        <end position="823"/>
    </location>
</feature>
<keyword evidence="4" id="KW-1185">Reference proteome</keyword>
<keyword evidence="1" id="KW-1133">Transmembrane helix</keyword>
<reference evidence="3 4" key="1">
    <citation type="submission" date="2019-07" db="EMBL/GenBank/DDBJ databases">
        <title>Full genome sequence of Humibacter sp. WJ7-1.</title>
        <authorList>
            <person name="Im W.-T."/>
        </authorList>
    </citation>
    <scope>NUCLEOTIDE SEQUENCE [LARGE SCALE GENOMIC DNA]</scope>
    <source>
        <strain evidence="3 4">WJ7-1</strain>
    </source>
</reference>
<name>A0A5B8M8E1_9MICO</name>
<evidence type="ECO:0000256" key="1">
    <source>
        <dbReference type="SAM" id="Phobius"/>
    </source>
</evidence>
<dbReference type="AlphaFoldDB" id="A0A5B8M8E1"/>
<dbReference type="InterPro" id="IPR027372">
    <property type="entry name" value="Phytase-like_dom"/>
</dbReference>
<dbReference type="NCBIfam" id="TIGR01167">
    <property type="entry name" value="LPXTG_anchor"/>
    <property type="match status" value="1"/>
</dbReference>
<dbReference type="OrthoDB" id="5380360at2"/>
<dbReference type="Pfam" id="PF00932">
    <property type="entry name" value="LTD"/>
    <property type="match status" value="2"/>
</dbReference>
<dbReference type="InterPro" id="IPR001322">
    <property type="entry name" value="Lamin_tail_dom"/>
</dbReference>
<gene>
    <name evidence="3" type="ORF">FPZ11_17635</name>
</gene>
<dbReference type="PROSITE" id="PS51841">
    <property type="entry name" value="LTD"/>
    <property type="match status" value="2"/>
</dbReference>
<dbReference type="SUPFAM" id="SSF49319">
    <property type="entry name" value="Actinoxanthin-like"/>
    <property type="match status" value="1"/>
</dbReference>
<organism evidence="3 4">
    <name type="scientific">Humibacter ginsenosidimutans</name>
    <dbReference type="NCBI Taxonomy" id="2599293"/>
    <lineage>
        <taxon>Bacteria</taxon>
        <taxon>Bacillati</taxon>
        <taxon>Actinomycetota</taxon>
        <taxon>Actinomycetes</taxon>
        <taxon>Micrococcales</taxon>
        <taxon>Microbacteriaceae</taxon>
        <taxon>Humibacter</taxon>
    </lineage>
</organism>
<accession>A0A5B8M8E1</accession>
<evidence type="ECO:0000313" key="3">
    <source>
        <dbReference type="EMBL" id="QDZ16988.1"/>
    </source>
</evidence>
<feature type="domain" description="LTD" evidence="2">
    <location>
        <begin position="194"/>
        <end position="292"/>
    </location>
</feature>
<protein>
    <submittedName>
        <fullName evidence="3">LPXTG cell wall anchor domain-containing protein</fullName>
    </submittedName>
</protein>
<dbReference type="InterPro" id="IPR027273">
    <property type="entry name" value="Neocarzinostatin-like"/>
</dbReference>
<dbReference type="Pfam" id="PF13449">
    <property type="entry name" value="Phytase-like"/>
    <property type="match status" value="1"/>
</dbReference>
<keyword evidence="1" id="KW-0812">Transmembrane</keyword>
<proteinExistence type="predicted"/>
<keyword evidence="1" id="KW-0472">Membrane</keyword>
<dbReference type="InterPro" id="IPR036415">
    <property type="entry name" value="Lamin_tail_dom_sf"/>
</dbReference>
<feature type="domain" description="LTD" evidence="2">
    <location>
        <begin position="5"/>
        <end position="124"/>
    </location>
</feature>
<dbReference type="EMBL" id="CP042305">
    <property type="protein sequence ID" value="QDZ16988.1"/>
    <property type="molecule type" value="Genomic_DNA"/>
</dbReference>
<dbReference type="KEGG" id="huw:FPZ11_17635"/>
<evidence type="ECO:0000259" key="2">
    <source>
        <dbReference type="PROSITE" id="PS51841"/>
    </source>
</evidence>
<sequence length="833" mass="85093">MLAVPSAASAVESTGQIRITEWEYNGSEFAEFTNLDTESIDLAGWSFSDSAAHAGDVDLSSAGIVAPGESFILSEASAADFRSEWGLADTVKVIGGNTQNLGRADAINIYDGTGTLIDSLSYDDQSGNGPRTDKASAWPSSEADLGANKAAEWTLSTVGDAEGSWKSASGYIGSPGVSRFATSSSGGDGGSGGESTAYHSVKINEVTSANDDPYHDAYELVNTSDAAIDVADWKQADSGSTPAALDAPNGTVIPAHGYLVLLSNKGLSSDGDAVKLYLADGTTLVDSVSWGVNDAEPGSWSRCPDASGTWSHTATASWGASNATACAGTIIAPSDPGDGGTQVPCQTEAPSGSGPAIAGGVAWPGSQDWTVADHQCEFVTALSGQDVSGLDIDPATPNVMWAVKNKSHVYRLVKDGDLWVPDTANGWSTGKDIVFPSGSGQPDAEGITVGPDGYLYATTERDNTASKVPLDSVLRYDPNEQGTVLHPTDQWVLTADLADAIDTTGSADSNLGFEGITWVPDSYLTANGFVDQSTHKAYDPADYPGHGTGLYLLALEKNGHLYAYALNGDGSFHRIAAIDTGMPAIAETQWDPDTQRVWAIADNTSAGSTTLMKLDDKGAFVVDVVYNRPTGLPDYNLEGFALAPNSTCVDGVKQVIRSDDGNNDGHSLRAGTIECDLGLGSQGPGTPSTNPTVTATPTTVAAGATITVEAKGLDAGKTLTVVLHSDPVNLGGVTADADGTATLKATIPADTSVGAHTVVVTDASGAAIASTGITVTAAATGSDGGAAAVDPADGALASTGSDTLPWIAVGVPLLLLGTGLMLARRRRAARGDA</sequence>
<dbReference type="SUPFAM" id="SSF74853">
    <property type="entry name" value="Lamin A/C globular tail domain"/>
    <property type="match status" value="1"/>
</dbReference>
<evidence type="ECO:0000313" key="4">
    <source>
        <dbReference type="Proteomes" id="UP000320216"/>
    </source>
</evidence>